<feature type="compositionally biased region" description="Low complexity" evidence="2">
    <location>
        <begin position="1202"/>
        <end position="1226"/>
    </location>
</feature>
<dbReference type="InParanoid" id="E1Z5I8"/>
<dbReference type="EMBL" id="GL433837">
    <property type="protein sequence ID" value="EFN58481.1"/>
    <property type="molecule type" value="Genomic_DNA"/>
</dbReference>
<evidence type="ECO:0000313" key="4">
    <source>
        <dbReference type="Proteomes" id="UP000008141"/>
    </source>
</evidence>
<gene>
    <name evidence="3" type="ORF">CHLNCDRAFT_50250</name>
</gene>
<feature type="region of interest" description="Disordered" evidence="2">
    <location>
        <begin position="724"/>
        <end position="758"/>
    </location>
</feature>
<keyword evidence="1" id="KW-0175">Coiled coil</keyword>
<evidence type="ECO:0000256" key="2">
    <source>
        <dbReference type="SAM" id="MobiDB-lite"/>
    </source>
</evidence>
<feature type="compositionally biased region" description="Low complexity" evidence="2">
    <location>
        <begin position="733"/>
        <end position="747"/>
    </location>
</feature>
<reference evidence="3 4" key="1">
    <citation type="journal article" date="2010" name="Plant Cell">
        <title>The Chlorella variabilis NC64A genome reveals adaptation to photosymbiosis, coevolution with viruses, and cryptic sex.</title>
        <authorList>
            <person name="Blanc G."/>
            <person name="Duncan G."/>
            <person name="Agarkova I."/>
            <person name="Borodovsky M."/>
            <person name="Gurnon J."/>
            <person name="Kuo A."/>
            <person name="Lindquist E."/>
            <person name="Lucas S."/>
            <person name="Pangilinan J."/>
            <person name="Polle J."/>
            <person name="Salamov A."/>
            <person name="Terry A."/>
            <person name="Yamada T."/>
            <person name="Dunigan D.D."/>
            <person name="Grigoriev I.V."/>
            <person name="Claverie J.M."/>
            <person name="Van Etten J.L."/>
        </authorList>
    </citation>
    <scope>NUCLEOTIDE SEQUENCE [LARGE SCALE GENOMIC DNA]</scope>
    <source>
        <strain evidence="3 4">NC64A</strain>
    </source>
</reference>
<evidence type="ECO:0000313" key="3">
    <source>
        <dbReference type="EMBL" id="EFN58481.1"/>
    </source>
</evidence>
<feature type="region of interest" description="Disordered" evidence="2">
    <location>
        <begin position="1818"/>
        <end position="1852"/>
    </location>
</feature>
<name>E1Z5I8_CHLVA</name>
<sequence length="2061" mass="212102">MAQPEVLQQATDRAEGLVVACRAYVDGGAVDGLLDALERDVYQAADRCWRLQDRPVQLRGGMLRHKTVTVQEAVFQPDAEQQELAGSLEQWRRAVQSSAASAALQVKVAEQQLVVVMARDLDPAQPAPPQQLAGLLDALLGAHGAVAALRKRSLRDTLSLLCQLAVQVATAWRAAGGDDAGNLLAGHEAAPQEVVAALSAPLPAEQPADAQAGALPSGGATLSGELAASLDKLRVRQAALLEELSDAADVLRFWSRRGEKAAAGDEAGVREGDVPPMLAEAQATLWAASQSYDDEQAASDLRTRQLVCQRYRPADLAALQAASDDYADGERVPAQPSLTYESEFVQERGYARTRALQTLHACWAPTWAEVEAVLSSPGADDAMASAAVKLHQLRYLLLEAQLPPETAAAWEQLLVRIAEALLNGSTPPSAVPLLAELLQQGLRRQGAEELAGVGEQDKARLVPMICRGLAPQPGGRVLLRQHEGVGLLQSLLRPEAMLNGGQLTQFYDTLKMVVDGCAAAALPADTTASLLAPFDATRFAVLVCEQREAGGHGGGGGGSGGGSTATPHARVSMEQLLDLAHASLSQPGADSVGMALLEGVLTLQPAAFLGAALQLALACGGEQARRDVLGMLCRVPVELLPPPVVADALVQIAEAVDGNQLAPPFLPYELLGRLYRSAHVLRSMQLSVERGPEAAAAEAANEYAASFAGQKLWTARVGGTLSGGSGGDEAELAARAASGSSRMAEQGSEGGARRLGGSGNGKSSLVLLPLQPSGQPLAVLLQQVVGAVLSCLLRRAGGALDSASLSEELLQLLEVLLMPAAEQGGWLLQWLWSHLYQEALRPFLADASAAVGGGGGGGPLADAFLSYWASLPWRQSNFHAASPAALAAIRLHLVAAPADGAAAVLLRELDFAPVLAKAAPAQEPQRVQQVYSLVDEEEEEMGDAGDASGRGVWAAELALLALDCCVALPPQDQPDWLRQLLHGAPAQAAAASFEDAAGDAEDVAALMRSPQSAALMPLVAAAGEQQPLLPHLMAAADWRQLATDMHAEQAAAGAGAPWLLLPILLGPASMAGDVGGRLVHAASLLCRAAVLAGSPQAAQCAAGAVTPLLLCTLCQGTKHEPGSQRPQRAAAQAAGTGAAAAAAQAEAQRAQQEQVVIPEGFPLELLADTVEEQQLLLLQQQERERQELQQLSQLHLNDDASQQQQPAGAAPAAGAGAGEQQAGGEEQQQEQEQEQEQVLPLVEVQGCWSLTADQHAQLLQAALVPLGASQATLALAASLQLEHCPRDLASGDPACADGGLVQWRQPGLADLLHAASAAAAAAPSAPAEGRAADEAAGVAALLVPLARRPLTILTSDRLPFSNAELPLDTQAALYVSVAPESSGGSAGGGPGSSAAPSAAPQRRGLHQTLAALLPGARRRAQHSGLTPGAMDAQLLRQQLRLGLLAACKDGDGAPLAACLLRLVYACPGLHASAEAQALSEGVLRFLAAPERDGGPLGQGASASILLAATEPSQDAVAGGDLSVHSATAEVLSLEAAGAGANAQTPPAGVPSSPAGSSLRVAVTAAQGVPPSTLLGLAQGAAELHAPLTAALAVEQLRQGTTVLPKDEWQALVTQVLQVAVRADAEPGHPFDLVAAWLAALPWVADSRWRRLPSGPHLEALLEWLEALELRVVALRLAQPEDFGMEGGSPGGGSPNRLLSGAADRFKAVRQLITGQAPGAAGPSATHLAEDSGAGYGAAPSAEAGAGGGEQQLGQKLKSGFRSLLGKSGGREAAAAGQGAEGEPGHKGWGAKMRDRLARMGRGGEHDDQALLDQEAGEAPLGSVPPQLSARPGPYSASGLGTVAEEGGGTAGSEAAGPALGGPDAGHFGVADPAEGSGTGQAVKQKISSGFQAVGRSLSKVKTKLSDRQGAGGSSAGAAFDEVTDRDQDVAVRVGLAAFAVSAYIRAVLCPSLSSRLGSDSTGPATPTLARGAYHHRQTSSLGRLLDAEYMRELDRVLEARSELDSLEVLAACPMLQLHPGRYQAFLRDVPQLLSAATGVEAFSRSLVHLLFEPERALLVWM</sequence>
<feature type="region of interest" description="Disordered" evidence="2">
    <location>
        <begin position="1716"/>
        <end position="1789"/>
    </location>
</feature>
<feature type="coiled-coil region" evidence="1">
    <location>
        <begin position="1171"/>
        <end position="1198"/>
    </location>
</feature>
<keyword evidence="4" id="KW-1185">Reference proteome</keyword>
<protein>
    <submittedName>
        <fullName evidence="3">Uncharacterized protein</fullName>
    </submittedName>
</protein>
<dbReference type="GeneID" id="17358037"/>
<dbReference type="OrthoDB" id="515102at2759"/>
<feature type="region of interest" description="Disordered" evidence="2">
    <location>
        <begin position="1199"/>
        <end position="1236"/>
    </location>
</feature>
<dbReference type="KEGG" id="cvr:CHLNCDRAFT_50250"/>
<organism evidence="4">
    <name type="scientific">Chlorella variabilis</name>
    <name type="common">Green alga</name>
    <dbReference type="NCBI Taxonomy" id="554065"/>
    <lineage>
        <taxon>Eukaryota</taxon>
        <taxon>Viridiplantae</taxon>
        <taxon>Chlorophyta</taxon>
        <taxon>core chlorophytes</taxon>
        <taxon>Trebouxiophyceae</taxon>
        <taxon>Chlorellales</taxon>
        <taxon>Chlorellaceae</taxon>
        <taxon>Chlorella clade</taxon>
        <taxon>Chlorella</taxon>
    </lineage>
</organism>
<dbReference type="Proteomes" id="UP000008141">
    <property type="component" value="Unassembled WGS sequence"/>
</dbReference>
<evidence type="ECO:0000256" key="1">
    <source>
        <dbReference type="SAM" id="Coils"/>
    </source>
</evidence>
<accession>E1Z5I8</accession>
<proteinExistence type="predicted"/>
<feature type="region of interest" description="Disordered" evidence="2">
    <location>
        <begin position="1382"/>
        <end position="1401"/>
    </location>
</feature>
<feature type="compositionally biased region" description="Gly residues" evidence="2">
    <location>
        <begin position="748"/>
        <end position="758"/>
    </location>
</feature>
<dbReference type="RefSeq" id="XP_005850583.1">
    <property type="nucleotide sequence ID" value="XM_005850521.1"/>
</dbReference>